<dbReference type="Proteomes" id="UP000236413">
    <property type="component" value="Unassembled WGS sequence"/>
</dbReference>
<comment type="caution">
    <text evidence="2">The sequence shown here is derived from an EMBL/GenBank/DDBJ whole genome shotgun (WGS) entry which is preliminary data.</text>
</comment>
<protein>
    <recommendedName>
        <fullName evidence="4">Sugar-binding protein</fullName>
    </recommendedName>
</protein>
<gene>
    <name evidence="2" type="ORF">C1634_018130</name>
</gene>
<organism evidence="2 3">
    <name type="scientific">Chryseobacterium viscerum</name>
    <dbReference type="NCBI Taxonomy" id="1037377"/>
    <lineage>
        <taxon>Bacteria</taxon>
        <taxon>Pseudomonadati</taxon>
        <taxon>Bacteroidota</taxon>
        <taxon>Flavobacteriia</taxon>
        <taxon>Flavobacteriales</taxon>
        <taxon>Weeksellaceae</taxon>
        <taxon>Chryseobacterium group</taxon>
        <taxon>Chryseobacterium</taxon>
    </lineage>
</organism>
<dbReference type="EMBL" id="PPEG02000008">
    <property type="protein sequence ID" value="PWN59239.1"/>
    <property type="molecule type" value="Genomic_DNA"/>
</dbReference>
<proteinExistence type="predicted"/>
<sequence length="1125" mass="126359">MQYLQSQTTNSNPASASSPLDNIKQIYPAAPTANSLMKFEEVPVSYYTGIPDIKIPLAGIPTSDSKIAMNVSLNYHPLNAKPLEKSGEEGLGWSLFAGGTITKTIRGSADDRNFEGVEQRVGILYDEYNYAGAHTNYTRKYLDELAVGGVYHTDQYKRLLFDALFFSRYDTEYDLYQYNFMGYTGRFIIKKSSDNNLYVKKLDKNNLKIAIGSTNPNNALEVASFVILDEYGNSFTFDVLERTQRSSISNKIGYYDSYQTNLKDSGESTTAFHLSKIANTSNTELVKLEYYPPSEIQYTDHSNISRNKLASEDVNTLPVATTFDSQMPASSETNTITNNTFVRSLKEIEIPGKGKINFTYLQGREDSNYGLPQQLQKLDKVKVFDASGKLLETHQLSYSYFTYNLAGVNVPNKTLSLSKVTKLDSSSNKEYDYVLDYTSNPQDRKLGIDSWGWFNCPRPNANPLLAKYVSPDCINVNILKSMKLPSGGLRTFDFRTNTYSSDHLGAPITNFDDNIENWTYSDVNNVTLQSTFFDSATYSLGKILQNKILVLESGEILSNADNIGFLFLEKLNLNHELVQSYGLIGTNSEINLEGGYFYRIKFTWTNSNDQGTALVNYSFKTKNPVQKQWLNGGGIRINAISYYDNPNDATAQKKVTFSYHKFADSGKSSGALVFPKPLLTYQYGYSNKFVSGCGGMSIGFCQYPYANEFAIYSSQSFLPVQKTQGSDVGYQNITVSETDKGRTEYSYTSPIDKPNPDSHYINFELPPFLPVDNYDYKRGLLTKDEKKDNTNVSLYKKDTEYTIYDSRILTGLNISYISSPYSEYLYAGHFNSYENYYAGCIQDQGLNAFCDNRTNVSSMMRILPVEEIIGRANPTHSETIEYFNGKTLKTVEDITYNTRDYPIKQKATFADNTTSETTSSYAHEKNDQRLINANIIGIPLQTITKKDNVVVSNVETKYDSPLNLFPSSVVSTDLQNVISTEVTYDQYDSKGNLQQYATKDGISTVIIWGYNKTLPIAKIVGITLSEIPEAIITAVVNSSNADAVNPANESALINDLVTFRKAIEAVPRRTPQIITYTHDLLIGVTSITPPSGIRENYIYDSAGRLEKVINMDGKVLKEMKYNYKN</sequence>
<name>A0A316WDW6_9FLAO</name>
<reference evidence="2 3" key="1">
    <citation type="submission" date="2018-04" db="EMBL/GenBank/DDBJ databases">
        <title>Chryseobacterium oncorhynchi 701B-08T from rainbow trout, and Chryseobacterium viscerum 687B-08T from diseased fish.</title>
        <authorList>
            <person name="Jeong J.-J."/>
            <person name="Lee Y.J."/>
            <person name="Pathiraja D."/>
            <person name="Park B."/>
            <person name="Choi I.-G."/>
            <person name="Kim K.D."/>
        </authorList>
    </citation>
    <scope>NUCLEOTIDE SEQUENCE [LARGE SCALE GENOMIC DNA]</scope>
    <source>
        <strain evidence="2 3">687B-08</strain>
    </source>
</reference>
<evidence type="ECO:0000256" key="1">
    <source>
        <dbReference type="SAM" id="MobiDB-lite"/>
    </source>
</evidence>
<evidence type="ECO:0008006" key="4">
    <source>
        <dbReference type="Google" id="ProtNLM"/>
    </source>
</evidence>
<evidence type="ECO:0000313" key="3">
    <source>
        <dbReference type="Proteomes" id="UP000236413"/>
    </source>
</evidence>
<evidence type="ECO:0000313" key="2">
    <source>
        <dbReference type="EMBL" id="PWN59239.1"/>
    </source>
</evidence>
<dbReference type="AlphaFoldDB" id="A0A316WDW6"/>
<accession>A0A316WDW6</accession>
<feature type="region of interest" description="Disordered" evidence="1">
    <location>
        <begin position="1"/>
        <end position="20"/>
    </location>
</feature>